<protein>
    <submittedName>
        <fullName evidence="2">DUF975 family protein</fullName>
    </submittedName>
</protein>
<dbReference type="PANTHER" id="PTHR40076">
    <property type="entry name" value="MEMBRANE PROTEIN-RELATED"/>
    <property type="match status" value="1"/>
</dbReference>
<reference evidence="3" key="1">
    <citation type="journal article" date="2019" name="Int. J. Syst. Evol. Microbiol.">
        <title>The Global Catalogue of Microorganisms (GCM) 10K type strain sequencing project: providing services to taxonomists for standard genome sequencing and annotation.</title>
        <authorList>
            <consortium name="The Broad Institute Genomics Platform"/>
            <consortium name="The Broad Institute Genome Sequencing Center for Infectious Disease"/>
            <person name="Wu L."/>
            <person name="Ma J."/>
        </authorList>
    </citation>
    <scope>NUCLEOTIDE SEQUENCE [LARGE SCALE GENOMIC DNA]</scope>
    <source>
        <strain evidence="3">PCU 280</strain>
    </source>
</reference>
<organism evidence="2 3">
    <name type="scientific">Paenibacillus septentrionalis</name>
    <dbReference type="NCBI Taxonomy" id="429342"/>
    <lineage>
        <taxon>Bacteria</taxon>
        <taxon>Bacillati</taxon>
        <taxon>Bacillota</taxon>
        <taxon>Bacilli</taxon>
        <taxon>Bacillales</taxon>
        <taxon>Paenibacillaceae</taxon>
        <taxon>Paenibacillus</taxon>
    </lineage>
</organism>
<keyword evidence="1" id="KW-0472">Membrane</keyword>
<feature type="transmembrane region" description="Helical" evidence="1">
    <location>
        <begin position="63"/>
        <end position="89"/>
    </location>
</feature>
<gene>
    <name evidence="2" type="ORF">ACFP56_18440</name>
</gene>
<name>A0ABW1VAE7_9BACL</name>
<comment type="caution">
    <text evidence="2">The sequence shown here is derived from an EMBL/GenBank/DDBJ whole genome shotgun (WGS) entry which is preliminary data.</text>
</comment>
<evidence type="ECO:0000256" key="1">
    <source>
        <dbReference type="SAM" id="Phobius"/>
    </source>
</evidence>
<accession>A0ABW1VAE7</accession>
<dbReference type="InterPro" id="IPR010380">
    <property type="entry name" value="DUF975"/>
</dbReference>
<evidence type="ECO:0000313" key="2">
    <source>
        <dbReference type="EMBL" id="MFC6334613.1"/>
    </source>
</evidence>
<proteinExistence type="predicted"/>
<dbReference type="Pfam" id="PF06161">
    <property type="entry name" value="DUF975"/>
    <property type="match status" value="1"/>
</dbReference>
<keyword evidence="1" id="KW-1133">Transmembrane helix</keyword>
<evidence type="ECO:0000313" key="3">
    <source>
        <dbReference type="Proteomes" id="UP001596233"/>
    </source>
</evidence>
<dbReference type="PANTHER" id="PTHR40076:SF1">
    <property type="entry name" value="MEMBRANE PROTEIN"/>
    <property type="match status" value="1"/>
</dbReference>
<dbReference type="Proteomes" id="UP001596233">
    <property type="component" value="Unassembled WGS sequence"/>
</dbReference>
<keyword evidence="1" id="KW-0812">Transmembrane</keyword>
<sequence length="254" mass="28868">MWTRAGLKQRAKNVLSTSYWKAFLVSIILMIVGGGYSPPSFNYNYNSTHNSYTGNGSESFGDFFAVFLGIFIVAFLVILAVTLAFRIFLGFPLEVGSMKYFKRAAEYEVNLNHLGYGFNRNRYWDIVKAMFWKGLLNFLWYLLLIIPGIIKYYAYSMVPFILADNPNIGSKRAVELSNQMTRGHKFNIFVLDLSFLGWILLGTLACFVGVIFVAPYINATKAELYLALRHEALLKGETSLEELKLAPPPPMHYT</sequence>
<feature type="transmembrane region" description="Helical" evidence="1">
    <location>
        <begin position="130"/>
        <end position="150"/>
    </location>
</feature>
<dbReference type="EMBL" id="JBHSTE010000007">
    <property type="protein sequence ID" value="MFC6334613.1"/>
    <property type="molecule type" value="Genomic_DNA"/>
</dbReference>
<keyword evidence="3" id="KW-1185">Reference proteome</keyword>
<feature type="transmembrane region" description="Helical" evidence="1">
    <location>
        <begin position="195"/>
        <end position="217"/>
    </location>
</feature>
<dbReference type="RefSeq" id="WP_379237327.1">
    <property type="nucleotide sequence ID" value="NZ_JBHSTE010000007.1"/>
</dbReference>
<feature type="transmembrane region" description="Helical" evidence="1">
    <location>
        <begin position="20"/>
        <end position="37"/>
    </location>
</feature>